<organism evidence="2 3">
    <name type="scientific">Rhodobacter aestuarii</name>
    <dbReference type="NCBI Taxonomy" id="453582"/>
    <lineage>
        <taxon>Bacteria</taxon>
        <taxon>Pseudomonadati</taxon>
        <taxon>Pseudomonadota</taxon>
        <taxon>Alphaproteobacteria</taxon>
        <taxon>Rhodobacterales</taxon>
        <taxon>Rhodobacter group</taxon>
        <taxon>Rhodobacter</taxon>
    </lineage>
</organism>
<dbReference type="Proteomes" id="UP000186221">
    <property type="component" value="Unassembled WGS sequence"/>
</dbReference>
<proteinExistence type="predicted"/>
<sequence length="139" mass="15181">MNDADLREIFQETKVIAVIGFSANPNRPSHEVAAWLQSRGYRVIPVNPGLAGQMQLGELVYADLTAIPHEIAVDMVDIFRAPEAVPGIVEQVLTARAEVKTIWMQLGVVHDAAAEAARAAGKRVVMDRCPKIEMPRLGL</sequence>
<dbReference type="RefSeq" id="WP_076485010.1">
    <property type="nucleotide sequence ID" value="NZ_FTOG01000006.1"/>
</dbReference>
<evidence type="ECO:0000313" key="3">
    <source>
        <dbReference type="Proteomes" id="UP000186221"/>
    </source>
</evidence>
<evidence type="ECO:0000259" key="1">
    <source>
        <dbReference type="SMART" id="SM00881"/>
    </source>
</evidence>
<gene>
    <name evidence="2" type="ORF">SAMN05421580_106234</name>
</gene>
<name>A0A1N7MWA6_9RHOB</name>
<dbReference type="EMBL" id="FTOG01000006">
    <property type="protein sequence ID" value="SIS90308.1"/>
    <property type="molecule type" value="Genomic_DNA"/>
</dbReference>
<feature type="domain" description="CoA-binding" evidence="1">
    <location>
        <begin position="9"/>
        <end position="108"/>
    </location>
</feature>
<keyword evidence="3" id="KW-1185">Reference proteome</keyword>
<dbReference type="OrthoDB" id="9804695at2"/>
<accession>A0A1N7MWA6</accession>
<dbReference type="PANTHER" id="PTHR33303">
    <property type="entry name" value="CYTOPLASMIC PROTEIN-RELATED"/>
    <property type="match status" value="1"/>
</dbReference>
<dbReference type="SUPFAM" id="SSF51735">
    <property type="entry name" value="NAD(P)-binding Rossmann-fold domains"/>
    <property type="match status" value="1"/>
</dbReference>
<dbReference type="STRING" id="453582.SAMN05421580_106234"/>
<dbReference type="AlphaFoldDB" id="A0A1N7MWA6"/>
<evidence type="ECO:0000313" key="2">
    <source>
        <dbReference type="EMBL" id="SIS90308.1"/>
    </source>
</evidence>
<reference evidence="3" key="1">
    <citation type="submission" date="2017-01" db="EMBL/GenBank/DDBJ databases">
        <authorList>
            <person name="Varghese N."/>
            <person name="Submissions S."/>
        </authorList>
    </citation>
    <scope>NUCLEOTIDE SEQUENCE [LARGE SCALE GENOMIC DNA]</scope>
    <source>
        <strain evidence="3">DSM 19945</strain>
    </source>
</reference>
<dbReference type="InterPro" id="IPR036291">
    <property type="entry name" value="NAD(P)-bd_dom_sf"/>
</dbReference>
<dbReference type="Pfam" id="PF13380">
    <property type="entry name" value="CoA_binding_2"/>
    <property type="match status" value="1"/>
</dbReference>
<dbReference type="Gene3D" id="3.40.50.720">
    <property type="entry name" value="NAD(P)-binding Rossmann-like Domain"/>
    <property type="match status" value="1"/>
</dbReference>
<dbReference type="SMART" id="SM00881">
    <property type="entry name" value="CoA_binding"/>
    <property type="match status" value="1"/>
</dbReference>
<dbReference type="PANTHER" id="PTHR33303:SF2">
    <property type="entry name" value="COA-BINDING DOMAIN-CONTAINING PROTEIN"/>
    <property type="match status" value="1"/>
</dbReference>
<protein>
    <recommendedName>
        <fullName evidence="1">CoA-binding domain-containing protein</fullName>
    </recommendedName>
</protein>
<dbReference type="InterPro" id="IPR003781">
    <property type="entry name" value="CoA-bd"/>
</dbReference>